<dbReference type="AlphaFoldDB" id="A0A6B2LM39"/>
<organism evidence="2">
    <name type="scientific">Arcella intermedia</name>
    <dbReference type="NCBI Taxonomy" id="1963864"/>
    <lineage>
        <taxon>Eukaryota</taxon>
        <taxon>Amoebozoa</taxon>
        <taxon>Tubulinea</taxon>
        <taxon>Elardia</taxon>
        <taxon>Arcellinida</taxon>
        <taxon>Sphaerothecina</taxon>
        <taxon>Arcellidae</taxon>
        <taxon>Arcella</taxon>
    </lineage>
</organism>
<feature type="compositionally biased region" description="Basic and acidic residues" evidence="1">
    <location>
        <begin position="60"/>
        <end position="71"/>
    </location>
</feature>
<feature type="compositionally biased region" description="Gly residues" evidence="1">
    <location>
        <begin position="104"/>
        <end position="124"/>
    </location>
</feature>
<proteinExistence type="predicted"/>
<name>A0A6B2LM39_9EUKA</name>
<dbReference type="EMBL" id="GIBP01009183">
    <property type="protein sequence ID" value="NDV38152.1"/>
    <property type="molecule type" value="Transcribed_RNA"/>
</dbReference>
<feature type="region of interest" description="Disordered" evidence="1">
    <location>
        <begin position="1"/>
        <end position="145"/>
    </location>
</feature>
<feature type="compositionally biased region" description="Basic residues" evidence="1">
    <location>
        <begin position="14"/>
        <end position="23"/>
    </location>
</feature>
<sequence>MGSQNKFSQGLKDHRTRPRRTRDHHPSGPSLRHPRRPLPQIRQPVLRPRHAHEVRRRLRLARDQPRGDLPRGVRRGGRRGGAPHGVLPGARPGHVLWGERRGGGGRGGGRGAEGAAGEAQGGDAQGDEEERCRPCGCARSERRKT</sequence>
<evidence type="ECO:0000313" key="2">
    <source>
        <dbReference type="EMBL" id="NDV38152.1"/>
    </source>
</evidence>
<accession>A0A6B2LM39</accession>
<evidence type="ECO:0000256" key="1">
    <source>
        <dbReference type="SAM" id="MobiDB-lite"/>
    </source>
</evidence>
<protein>
    <submittedName>
        <fullName evidence="2">Uncharacterized protein</fullName>
    </submittedName>
</protein>
<feature type="compositionally biased region" description="Basic residues" evidence="1">
    <location>
        <begin position="47"/>
        <end position="59"/>
    </location>
</feature>
<reference evidence="2" key="1">
    <citation type="journal article" date="2020" name="J. Eukaryot. Microbiol.">
        <title>De novo Sequencing, Assembly and Annotation of the Transcriptome for the Free-Living Testate Amoeba Arcella intermedia.</title>
        <authorList>
            <person name="Ribeiro G.M."/>
            <person name="Porfirio-Sousa A.L."/>
            <person name="Maurer-Alcala X.X."/>
            <person name="Katz L.A."/>
            <person name="Lahr D.J.G."/>
        </authorList>
    </citation>
    <scope>NUCLEOTIDE SEQUENCE</scope>
</reference>